<keyword evidence="1" id="KW-0812">Transmembrane</keyword>
<dbReference type="EMBL" id="ML143389">
    <property type="protein sequence ID" value="TBU34337.1"/>
    <property type="molecule type" value="Genomic_DNA"/>
</dbReference>
<dbReference type="Proteomes" id="UP000292082">
    <property type="component" value="Unassembled WGS sequence"/>
</dbReference>
<dbReference type="EMBL" id="ML145136">
    <property type="protein sequence ID" value="TBU57506.1"/>
    <property type="molecule type" value="Genomic_DNA"/>
</dbReference>
<proteinExistence type="predicted"/>
<keyword evidence="4" id="KW-1185">Reference proteome</keyword>
<sequence>MLFSENLSLLALRGPHTLSARLHPPSYTSFALGVLYTILAHSSCVCVLPVAVSSCLRSVIVRSLVLLGGEC</sequence>
<reference evidence="3 4" key="1">
    <citation type="submission" date="2019-01" db="EMBL/GenBank/DDBJ databases">
        <title>Draft genome sequences of three monokaryotic isolates of the white-rot basidiomycete fungus Dichomitus squalens.</title>
        <authorList>
            <consortium name="DOE Joint Genome Institute"/>
            <person name="Lopez S.C."/>
            <person name="Andreopoulos B."/>
            <person name="Pangilinan J."/>
            <person name="Lipzen A."/>
            <person name="Riley R."/>
            <person name="Ahrendt S."/>
            <person name="Ng V."/>
            <person name="Barry K."/>
            <person name="Daum C."/>
            <person name="Grigoriev I.V."/>
            <person name="Hilden K.S."/>
            <person name="Makela M.R."/>
            <person name="de Vries R.P."/>
        </authorList>
    </citation>
    <scope>NUCLEOTIDE SEQUENCE [LARGE SCALE GENOMIC DNA]</scope>
    <source>
        <strain evidence="3 4">CBS 464.89</strain>
        <strain evidence="2">OM18370.1</strain>
    </source>
</reference>
<dbReference type="Proteomes" id="UP000292957">
    <property type="component" value="Unassembled WGS sequence"/>
</dbReference>
<accession>A0A4Q9NXU6</accession>
<keyword evidence="1" id="KW-0472">Membrane</keyword>
<evidence type="ECO:0000313" key="3">
    <source>
        <dbReference type="EMBL" id="TBU57506.1"/>
    </source>
</evidence>
<name>A0A4Q9NXU6_9APHY</name>
<gene>
    <name evidence="3" type="ORF">BD310DRAFT_929207</name>
    <name evidence="2" type="ORF">BD311DRAFT_747563</name>
</gene>
<evidence type="ECO:0000256" key="1">
    <source>
        <dbReference type="SAM" id="Phobius"/>
    </source>
</evidence>
<evidence type="ECO:0000313" key="4">
    <source>
        <dbReference type="Proteomes" id="UP000292082"/>
    </source>
</evidence>
<feature type="transmembrane region" description="Helical" evidence="1">
    <location>
        <begin position="30"/>
        <end position="52"/>
    </location>
</feature>
<evidence type="ECO:0000313" key="2">
    <source>
        <dbReference type="EMBL" id="TBU34337.1"/>
    </source>
</evidence>
<organism evidence="3 4">
    <name type="scientific">Dichomitus squalens</name>
    <dbReference type="NCBI Taxonomy" id="114155"/>
    <lineage>
        <taxon>Eukaryota</taxon>
        <taxon>Fungi</taxon>
        <taxon>Dikarya</taxon>
        <taxon>Basidiomycota</taxon>
        <taxon>Agaricomycotina</taxon>
        <taxon>Agaricomycetes</taxon>
        <taxon>Polyporales</taxon>
        <taxon>Polyporaceae</taxon>
        <taxon>Dichomitus</taxon>
    </lineage>
</organism>
<keyword evidence="1" id="KW-1133">Transmembrane helix</keyword>
<dbReference type="AlphaFoldDB" id="A0A4Q9NXU6"/>
<protein>
    <submittedName>
        <fullName evidence="3">Uncharacterized protein</fullName>
    </submittedName>
</protein>